<evidence type="ECO:0000313" key="6">
    <source>
        <dbReference type="Proteomes" id="UP000006890"/>
    </source>
</evidence>
<dbReference type="KEGG" id="chd:Calhy_2201"/>
<dbReference type="RefSeq" id="WP_013404049.1">
    <property type="nucleotide sequence ID" value="NC_014652.1"/>
</dbReference>
<feature type="active site" description="Schiff-base intermediate with substrate" evidence="3">
    <location>
        <position position="165"/>
    </location>
</feature>
<dbReference type="Proteomes" id="UP000006890">
    <property type="component" value="Chromosome"/>
</dbReference>
<dbReference type="CDD" id="cd00408">
    <property type="entry name" value="DHDPS-like"/>
    <property type="match status" value="1"/>
</dbReference>
<dbReference type="Pfam" id="PF00701">
    <property type="entry name" value="DHDPS"/>
    <property type="match status" value="1"/>
</dbReference>
<feature type="active site" description="Proton donor/acceptor" evidence="3">
    <location>
        <position position="138"/>
    </location>
</feature>
<dbReference type="EMBL" id="CP002219">
    <property type="protein sequence ID" value="ADQ07906.1"/>
    <property type="molecule type" value="Genomic_DNA"/>
</dbReference>
<accession>E4Q7Y8</accession>
<sequence length="301" mass="33400">MKDERLKGVIVPVVTPFDKEDEIDEKIFRREVRYLLQKEINGISIGGSTGEGCAISDNELARLIEIAQEENKRNLPVVAGIIRHSTRDAIKAGLLAKKAGATALMVTPISYLGGTDEKGNFEYYKRIAEETEMPIIIYNVVAQNEIRPELMEKLVNECANIIGIKQSIGGIEAMVEMINGCGKEINVYCATDELLFTGFALGADGAIASIITVFPDEVIKMWKAAKEGKIEEGKKIEIKLFPIWLKIKKTKFPRGIKAALNLLGREVGIPRSPVGNCNELEMRLVEAAMKEYRGMREEINS</sequence>
<gene>
    <name evidence="5" type="ordered locus">Calhy_2201</name>
</gene>
<keyword evidence="1 2" id="KW-0456">Lyase</keyword>
<dbReference type="GO" id="GO:0019262">
    <property type="term" value="P:N-acetylneuraminate catabolic process"/>
    <property type="evidence" value="ECO:0007669"/>
    <property type="project" value="TreeGrafter"/>
</dbReference>
<dbReference type="Gene3D" id="3.20.20.70">
    <property type="entry name" value="Aldolase class I"/>
    <property type="match status" value="1"/>
</dbReference>
<evidence type="ECO:0000256" key="1">
    <source>
        <dbReference type="ARBA" id="ARBA00023239"/>
    </source>
</evidence>
<feature type="binding site" evidence="4">
    <location>
        <position position="207"/>
    </location>
    <ligand>
        <name>pyruvate</name>
        <dbReference type="ChEBI" id="CHEBI:15361"/>
    </ligand>
</feature>
<dbReference type="PIRSF" id="PIRSF001365">
    <property type="entry name" value="DHDPS"/>
    <property type="match status" value="1"/>
</dbReference>
<dbReference type="HOGENOM" id="CLU_049343_5_3_9"/>
<dbReference type="eggNOG" id="COG0329">
    <property type="taxonomic scope" value="Bacteria"/>
</dbReference>
<organism evidence="5 6">
    <name type="scientific">Caldicellulosiruptor hydrothermalis (strain DSM 18901 / VKM B-2411 / 108)</name>
    <dbReference type="NCBI Taxonomy" id="632292"/>
    <lineage>
        <taxon>Bacteria</taxon>
        <taxon>Bacillati</taxon>
        <taxon>Bacillota</taxon>
        <taxon>Bacillota incertae sedis</taxon>
        <taxon>Caldicellulosiruptorales</taxon>
        <taxon>Caldicellulosiruptoraceae</taxon>
        <taxon>Caldicellulosiruptor</taxon>
    </lineage>
</organism>
<dbReference type="SMART" id="SM01130">
    <property type="entry name" value="DHDPS"/>
    <property type="match status" value="1"/>
</dbReference>
<evidence type="ECO:0000256" key="3">
    <source>
        <dbReference type="PIRSR" id="PIRSR001365-1"/>
    </source>
</evidence>
<comment type="similarity">
    <text evidence="2">Belongs to the DapA family.</text>
</comment>
<dbReference type="GO" id="GO:0008747">
    <property type="term" value="F:N-acetylneuraminate lyase activity"/>
    <property type="evidence" value="ECO:0007669"/>
    <property type="project" value="TreeGrafter"/>
</dbReference>
<dbReference type="SUPFAM" id="SSF51569">
    <property type="entry name" value="Aldolase"/>
    <property type="match status" value="1"/>
</dbReference>
<feature type="binding site" evidence="4">
    <location>
        <position position="49"/>
    </location>
    <ligand>
        <name>pyruvate</name>
        <dbReference type="ChEBI" id="CHEBI:15361"/>
    </ligand>
</feature>
<dbReference type="InterPro" id="IPR002220">
    <property type="entry name" value="DapA-like"/>
</dbReference>
<dbReference type="InterPro" id="IPR013785">
    <property type="entry name" value="Aldolase_TIM"/>
</dbReference>
<dbReference type="PRINTS" id="PR00146">
    <property type="entry name" value="DHPICSNTHASE"/>
</dbReference>
<proteinExistence type="inferred from homology"/>
<dbReference type="STRING" id="632292.Calhy_2201"/>
<evidence type="ECO:0000256" key="2">
    <source>
        <dbReference type="PIRNR" id="PIRNR001365"/>
    </source>
</evidence>
<name>E4Q7Y8_CALH1</name>
<protein>
    <submittedName>
        <fullName evidence="5">Dihydrodipicolinate synthetase</fullName>
    </submittedName>
</protein>
<reference evidence="5 6" key="2">
    <citation type="journal article" date="2011" name="J. Bacteriol.">
        <title>Complete genome sequences for the anaerobic, extremely thermophilic plant biomass-degrading bacteria Caldicellulosiruptor hydrothermalis, Caldicellulosiruptor kristjanssonii, Caldicellulosiruptor kronotskyensis, Caldicellulosiruptor owensenis, and Caldicellulosiruptor lactoaceticus.</title>
        <authorList>
            <person name="Blumer-Schuette S.E."/>
            <person name="Ozdemir I."/>
            <person name="Mistry D."/>
            <person name="Lucas S."/>
            <person name="Lapidus A."/>
            <person name="Cheng J.F."/>
            <person name="Goodwin L.A."/>
            <person name="Pitluck S."/>
            <person name="Land M.L."/>
            <person name="Hauser L.J."/>
            <person name="Woyke T."/>
            <person name="Mikhailova N."/>
            <person name="Pati A."/>
            <person name="Kyrpides N.C."/>
            <person name="Ivanova N."/>
            <person name="Detter J.C."/>
            <person name="Walston-Davenport K."/>
            <person name="Han S."/>
            <person name="Adams M.W."/>
            <person name="Kelly R.M."/>
        </authorList>
    </citation>
    <scope>NUCLEOTIDE SEQUENCE [LARGE SCALE GENOMIC DNA]</scope>
    <source>
        <strain evidence="6">DSM 18901 / VKM B-2411 / 108</strain>
    </source>
</reference>
<reference key="1">
    <citation type="submission" date="2010-09" db="EMBL/GenBank/DDBJ databases">
        <title>Complete sequence of Caldicellulosiruptor hydrothermalis 108.</title>
        <authorList>
            <consortium name="US DOE Joint Genome Institute"/>
            <person name="Lucas S."/>
            <person name="Copeland A."/>
            <person name="Lapidus A."/>
            <person name="Cheng J.-F."/>
            <person name="Bruce D."/>
            <person name="Goodwin L."/>
            <person name="Pitluck S."/>
            <person name="Davenport K."/>
            <person name="Detter J.C."/>
            <person name="Han C."/>
            <person name="Tapia R."/>
            <person name="Land M."/>
            <person name="Hauser L."/>
            <person name="Chang Y.-J."/>
            <person name="Jeffries C."/>
            <person name="Kyrpides N."/>
            <person name="Ivanova N."/>
            <person name="Mikhailova N."/>
            <person name="Blumer-Schuette S.E."/>
            <person name="Kelly R.M."/>
            <person name="Woyke T."/>
        </authorList>
    </citation>
    <scope>NUCLEOTIDE SEQUENCE</scope>
    <source>
        <strain>108</strain>
    </source>
</reference>
<evidence type="ECO:0000256" key="4">
    <source>
        <dbReference type="PIRSR" id="PIRSR001365-2"/>
    </source>
</evidence>
<evidence type="ECO:0000313" key="5">
    <source>
        <dbReference type="EMBL" id="ADQ07906.1"/>
    </source>
</evidence>
<dbReference type="GO" id="GO:0005829">
    <property type="term" value="C:cytosol"/>
    <property type="evidence" value="ECO:0007669"/>
    <property type="project" value="TreeGrafter"/>
</dbReference>
<keyword evidence="6" id="KW-1185">Reference proteome</keyword>
<dbReference type="OrthoDB" id="9771791at2"/>
<dbReference type="PANTHER" id="PTHR42849">
    <property type="entry name" value="N-ACETYLNEURAMINATE LYASE"/>
    <property type="match status" value="1"/>
</dbReference>
<dbReference type="PANTHER" id="PTHR42849:SF1">
    <property type="entry name" value="N-ACETYLNEURAMINATE LYASE"/>
    <property type="match status" value="1"/>
</dbReference>
<dbReference type="AlphaFoldDB" id="E4Q7Y8"/>